<reference evidence="1" key="2">
    <citation type="journal article" date="2015" name="Data Brief">
        <title>Shoot transcriptome of the giant reed, Arundo donax.</title>
        <authorList>
            <person name="Barrero R.A."/>
            <person name="Guerrero F.D."/>
            <person name="Moolhuijzen P."/>
            <person name="Goolsby J.A."/>
            <person name="Tidwell J."/>
            <person name="Bellgard S.E."/>
            <person name="Bellgard M.I."/>
        </authorList>
    </citation>
    <scope>NUCLEOTIDE SEQUENCE</scope>
    <source>
        <tissue evidence="1">Shoot tissue taken approximately 20 cm above the soil surface</tissue>
    </source>
</reference>
<sequence length="120" mass="12999">MPSTEGFAAAFETSISMCPKFLTAVSMRCLRCWASETWQTAPTAVIPLALSPSTASFTFFCLREEMTTAAPSRPRRSAMARPIPCVDAVTTAPFPSSRRHLTSIAGRASSSPLCRLLLVR</sequence>
<proteinExistence type="predicted"/>
<accession>A0A0A9E5A8</accession>
<name>A0A0A9E5A8_ARUDO</name>
<dbReference type="EMBL" id="GBRH01204825">
    <property type="protein sequence ID" value="JAD93070.1"/>
    <property type="molecule type" value="Transcribed_RNA"/>
</dbReference>
<dbReference type="AlphaFoldDB" id="A0A0A9E5A8"/>
<protein>
    <submittedName>
        <fullName evidence="1">Dehydrogenase/reductase SDR family member 2</fullName>
    </submittedName>
</protein>
<evidence type="ECO:0000313" key="1">
    <source>
        <dbReference type="EMBL" id="JAD93070.1"/>
    </source>
</evidence>
<reference evidence="1" key="1">
    <citation type="submission" date="2014-09" db="EMBL/GenBank/DDBJ databases">
        <authorList>
            <person name="Magalhaes I.L.F."/>
            <person name="Oliveira U."/>
            <person name="Santos F.R."/>
            <person name="Vidigal T.H.D.A."/>
            <person name="Brescovit A.D."/>
            <person name="Santos A.J."/>
        </authorList>
    </citation>
    <scope>NUCLEOTIDE SEQUENCE</scope>
    <source>
        <tissue evidence="1">Shoot tissue taken approximately 20 cm above the soil surface</tissue>
    </source>
</reference>
<organism evidence="1">
    <name type="scientific">Arundo donax</name>
    <name type="common">Giant reed</name>
    <name type="synonym">Donax arundinaceus</name>
    <dbReference type="NCBI Taxonomy" id="35708"/>
    <lineage>
        <taxon>Eukaryota</taxon>
        <taxon>Viridiplantae</taxon>
        <taxon>Streptophyta</taxon>
        <taxon>Embryophyta</taxon>
        <taxon>Tracheophyta</taxon>
        <taxon>Spermatophyta</taxon>
        <taxon>Magnoliopsida</taxon>
        <taxon>Liliopsida</taxon>
        <taxon>Poales</taxon>
        <taxon>Poaceae</taxon>
        <taxon>PACMAD clade</taxon>
        <taxon>Arundinoideae</taxon>
        <taxon>Arundineae</taxon>
        <taxon>Arundo</taxon>
    </lineage>
</organism>